<proteinExistence type="inferred from homology"/>
<sequence length="259" mass="27944">MKLTKLTAALSITLLLNGCGGNPVIPVSDLTPKKSRYPARIVKQGDSLYTIAWEFGLDYREVALWNRLSPPYHVAPGQKIRLGPAKASEHSSGEWSRTVVKALANTELRAQPLAEKDQKDSGNSIKQHSSSASASQRQVWSWPSAGRVLSEFSPTEGNNGIDILGGEGSPVVAAAAGKVVYAGSGLRGYGLLLILKHDEHFLSAYAHNNLLVVDEGDSVRAEQVIAHMGSTGAETVRLHFEIRLDGKPVDPLMYLPARQ</sequence>
<name>A0A381P8G0_9ZZZZ</name>
<dbReference type="GO" id="GO:0009279">
    <property type="term" value="C:cell outer membrane"/>
    <property type="evidence" value="ECO:0007669"/>
    <property type="project" value="TreeGrafter"/>
</dbReference>
<dbReference type="SMART" id="SM00257">
    <property type="entry name" value="LysM"/>
    <property type="match status" value="1"/>
</dbReference>
<accession>A0A381P8G0</accession>
<dbReference type="InterPro" id="IPR036779">
    <property type="entry name" value="LysM_dom_sf"/>
</dbReference>
<dbReference type="PANTHER" id="PTHR21666:SF263">
    <property type="entry name" value="MUREIN HYDROLASE ACTIVATOR NLPD"/>
    <property type="match status" value="1"/>
</dbReference>
<gene>
    <name evidence="4" type="ORF">METZ01_LOCUS15748</name>
</gene>
<dbReference type="GO" id="GO:0032153">
    <property type="term" value="C:cell division site"/>
    <property type="evidence" value="ECO:0007669"/>
    <property type="project" value="TreeGrafter"/>
</dbReference>
<dbReference type="Pfam" id="PF01551">
    <property type="entry name" value="Peptidase_M23"/>
    <property type="match status" value="1"/>
</dbReference>
<dbReference type="InterPro" id="IPR016047">
    <property type="entry name" value="M23ase_b-sheet_dom"/>
</dbReference>
<comment type="similarity">
    <text evidence="1">Belongs to the E.coli NlpD/Haemophilus LppB family.</text>
</comment>
<evidence type="ECO:0000313" key="4">
    <source>
        <dbReference type="EMBL" id="SUZ62894.1"/>
    </source>
</evidence>
<organism evidence="4">
    <name type="scientific">marine metagenome</name>
    <dbReference type="NCBI Taxonomy" id="408172"/>
    <lineage>
        <taxon>unclassified sequences</taxon>
        <taxon>metagenomes</taxon>
        <taxon>ecological metagenomes</taxon>
    </lineage>
</organism>
<dbReference type="GO" id="GO:0004222">
    <property type="term" value="F:metalloendopeptidase activity"/>
    <property type="evidence" value="ECO:0007669"/>
    <property type="project" value="TreeGrafter"/>
</dbReference>
<reference evidence="4" key="1">
    <citation type="submission" date="2018-05" db="EMBL/GenBank/DDBJ databases">
        <authorList>
            <person name="Lanie J.A."/>
            <person name="Ng W.-L."/>
            <person name="Kazmierczak K.M."/>
            <person name="Andrzejewski T.M."/>
            <person name="Davidsen T.M."/>
            <person name="Wayne K.J."/>
            <person name="Tettelin H."/>
            <person name="Glass J.I."/>
            <person name="Rusch D."/>
            <person name="Podicherti R."/>
            <person name="Tsui H.-C.T."/>
            <person name="Winkler M.E."/>
        </authorList>
    </citation>
    <scope>NUCLEOTIDE SEQUENCE</scope>
</reference>
<evidence type="ECO:0000259" key="3">
    <source>
        <dbReference type="PROSITE" id="PS51782"/>
    </source>
</evidence>
<evidence type="ECO:0000256" key="2">
    <source>
        <dbReference type="SAM" id="MobiDB-lite"/>
    </source>
</evidence>
<feature type="domain" description="LysM" evidence="3">
    <location>
        <begin position="38"/>
        <end position="82"/>
    </location>
</feature>
<dbReference type="CDD" id="cd12797">
    <property type="entry name" value="M23_peptidase"/>
    <property type="match status" value="1"/>
</dbReference>
<dbReference type="Pfam" id="PF01476">
    <property type="entry name" value="LysM"/>
    <property type="match status" value="1"/>
</dbReference>
<dbReference type="PROSITE" id="PS51782">
    <property type="entry name" value="LYSM"/>
    <property type="match status" value="1"/>
</dbReference>
<protein>
    <recommendedName>
        <fullName evidence="3">LysM domain-containing protein</fullName>
    </recommendedName>
</protein>
<feature type="region of interest" description="Disordered" evidence="2">
    <location>
        <begin position="110"/>
        <end position="139"/>
    </location>
</feature>
<dbReference type="Gene3D" id="3.10.350.10">
    <property type="entry name" value="LysM domain"/>
    <property type="match status" value="1"/>
</dbReference>
<dbReference type="InterPro" id="IPR018392">
    <property type="entry name" value="LysM"/>
</dbReference>
<dbReference type="SUPFAM" id="SSF51261">
    <property type="entry name" value="Duplicated hybrid motif"/>
    <property type="match status" value="1"/>
</dbReference>
<dbReference type="AlphaFoldDB" id="A0A381P8G0"/>
<evidence type="ECO:0000256" key="1">
    <source>
        <dbReference type="ARBA" id="ARBA00038420"/>
    </source>
</evidence>
<dbReference type="PANTHER" id="PTHR21666">
    <property type="entry name" value="PEPTIDASE-RELATED"/>
    <property type="match status" value="1"/>
</dbReference>
<dbReference type="CDD" id="cd00118">
    <property type="entry name" value="LysM"/>
    <property type="match status" value="1"/>
</dbReference>
<dbReference type="EMBL" id="UINC01000895">
    <property type="protein sequence ID" value="SUZ62894.1"/>
    <property type="molecule type" value="Genomic_DNA"/>
</dbReference>
<dbReference type="Gene3D" id="2.70.70.10">
    <property type="entry name" value="Glucose Permease (Domain IIA)"/>
    <property type="match status" value="1"/>
</dbReference>
<dbReference type="InterPro" id="IPR050570">
    <property type="entry name" value="Cell_wall_metabolism_enzyme"/>
</dbReference>
<dbReference type="InterPro" id="IPR011055">
    <property type="entry name" value="Dup_hybrid_motif"/>
</dbReference>